<name>A0A926HNN6_9FIRM</name>
<evidence type="ECO:0000313" key="1">
    <source>
        <dbReference type="EMBL" id="MBC8534392.1"/>
    </source>
</evidence>
<evidence type="ECO:0000313" key="2">
    <source>
        <dbReference type="Proteomes" id="UP000651482"/>
    </source>
</evidence>
<dbReference type="Pfam" id="PF06935">
    <property type="entry name" value="DUF1284"/>
    <property type="match status" value="1"/>
</dbReference>
<protein>
    <submittedName>
        <fullName evidence="1">DUF1284 domain-containing protein</fullName>
    </submittedName>
</protein>
<dbReference type="InterPro" id="IPR009702">
    <property type="entry name" value="DUF1284"/>
</dbReference>
<organism evidence="1 2">
    <name type="scientific">Yeguia hominis</name>
    <dbReference type="NCBI Taxonomy" id="2763662"/>
    <lineage>
        <taxon>Bacteria</taxon>
        <taxon>Bacillati</taxon>
        <taxon>Bacillota</taxon>
        <taxon>Clostridia</taxon>
        <taxon>Eubacteriales</taxon>
        <taxon>Yeguiaceae</taxon>
        <taxon>Yeguia</taxon>
    </lineage>
</organism>
<accession>A0A926HNN6</accession>
<dbReference type="RefSeq" id="WP_249319974.1">
    <property type="nucleotide sequence ID" value="NZ_JACRSN010000016.1"/>
</dbReference>
<proteinExistence type="predicted"/>
<keyword evidence="2" id="KW-1185">Reference proteome</keyword>
<reference evidence="1" key="1">
    <citation type="submission" date="2020-08" db="EMBL/GenBank/DDBJ databases">
        <title>Genome public.</title>
        <authorList>
            <person name="Liu C."/>
            <person name="Sun Q."/>
        </authorList>
    </citation>
    <scope>NUCLEOTIDE SEQUENCE</scope>
    <source>
        <strain evidence="1">NSJ-40</strain>
    </source>
</reference>
<comment type="caution">
    <text evidence="1">The sequence shown here is derived from an EMBL/GenBank/DDBJ whole genome shotgun (WGS) entry which is preliminary data.</text>
</comment>
<gene>
    <name evidence="1" type="ORF">IAG03_10410</name>
</gene>
<sequence length="133" mass="15218">MLQIRAHHLFCTALFEGCGYDESFSREMERILQCLQMKPEMRIRLCCGEADPLCLHCPNHTPDGGCRLGTENVRMRDQILLQAFSLHPGRYRYAELRARLKTGTKADFEAVCGGCRWKEAGFCSFSKLQKALQ</sequence>
<dbReference type="EMBL" id="JACRSN010000016">
    <property type="protein sequence ID" value="MBC8534392.1"/>
    <property type="molecule type" value="Genomic_DNA"/>
</dbReference>
<dbReference type="Proteomes" id="UP000651482">
    <property type="component" value="Unassembled WGS sequence"/>
</dbReference>
<dbReference type="AlphaFoldDB" id="A0A926HNN6"/>